<evidence type="ECO:0000256" key="2">
    <source>
        <dbReference type="ARBA" id="ARBA00001974"/>
    </source>
</evidence>
<comment type="caution">
    <text evidence="12">The sequence shown here is derived from an EMBL/GenBank/DDBJ whole genome shotgun (WGS) entry which is preliminary data.</text>
</comment>
<dbReference type="GO" id="GO:0010181">
    <property type="term" value="F:FMN binding"/>
    <property type="evidence" value="ECO:0007669"/>
    <property type="project" value="InterPro"/>
</dbReference>
<keyword evidence="3" id="KW-0285">Flavoprotein</keyword>
<dbReference type="PROSITE" id="PS50902">
    <property type="entry name" value="FLAVODOXIN_LIKE"/>
    <property type="match status" value="1"/>
</dbReference>
<evidence type="ECO:0000256" key="8">
    <source>
        <dbReference type="ARBA" id="ARBA00023002"/>
    </source>
</evidence>
<evidence type="ECO:0000313" key="13">
    <source>
        <dbReference type="Proteomes" id="UP000078358"/>
    </source>
</evidence>
<dbReference type="PANTHER" id="PTHR19384:SF17">
    <property type="entry name" value="NADPH--CYTOCHROME P450 REDUCTASE"/>
    <property type="match status" value="1"/>
</dbReference>
<reference evidence="12 13" key="1">
    <citation type="submission" date="2014-01" db="EMBL/GenBank/DDBJ databases">
        <authorList>
            <person name="Zuccon D."/>
        </authorList>
    </citation>
    <scope>NUCLEOTIDE SEQUENCE [LARGE SCALE GENOMIC DNA]</scope>
    <source>
        <strain evidence="12 13">Y31</strain>
    </source>
</reference>
<dbReference type="GO" id="GO:0003958">
    <property type="term" value="F:NADPH-hemoprotein reductase activity"/>
    <property type="evidence" value="ECO:0007669"/>
    <property type="project" value="UniProtKB-EC"/>
</dbReference>
<dbReference type="Proteomes" id="UP000078358">
    <property type="component" value="Unassembled WGS sequence"/>
</dbReference>
<dbReference type="PRINTS" id="PR00369">
    <property type="entry name" value="FLAVODOXIN"/>
</dbReference>
<evidence type="ECO:0000259" key="10">
    <source>
        <dbReference type="PROSITE" id="PS50902"/>
    </source>
</evidence>
<dbReference type="PROSITE" id="PS51384">
    <property type="entry name" value="FAD_FR"/>
    <property type="match status" value="1"/>
</dbReference>
<keyword evidence="6" id="KW-0521">NADP</keyword>
<dbReference type="SUPFAM" id="SSF52218">
    <property type="entry name" value="Flavoproteins"/>
    <property type="match status" value="1"/>
</dbReference>
<dbReference type="EMBL" id="JACI01000002">
    <property type="protein sequence ID" value="OAQ14791.1"/>
    <property type="molecule type" value="Genomic_DNA"/>
</dbReference>
<keyword evidence="4" id="KW-0288">FMN</keyword>
<dbReference type="PATRIC" id="fig|1261658.3.peg.2149"/>
<evidence type="ECO:0000256" key="6">
    <source>
        <dbReference type="ARBA" id="ARBA00022857"/>
    </source>
</evidence>
<evidence type="ECO:0000256" key="7">
    <source>
        <dbReference type="ARBA" id="ARBA00022982"/>
    </source>
</evidence>
<dbReference type="Gene3D" id="3.40.50.80">
    <property type="entry name" value="Nucleotide-binding domain of ferredoxin-NADP reductase (FNR) module"/>
    <property type="match status" value="1"/>
</dbReference>
<comment type="cofactor">
    <cofactor evidence="2">
        <name>FAD</name>
        <dbReference type="ChEBI" id="CHEBI:57692"/>
    </cofactor>
</comment>
<dbReference type="InterPro" id="IPR001709">
    <property type="entry name" value="Flavoprot_Pyr_Nucl_cyt_Rdtase"/>
</dbReference>
<accession>A0A179CZS8</accession>
<dbReference type="Gene3D" id="1.20.990.10">
    <property type="entry name" value="NADPH-cytochrome p450 Reductase, Chain A, domain 3"/>
    <property type="match status" value="1"/>
</dbReference>
<dbReference type="EC" id="1.6.2.4" evidence="9"/>
<dbReference type="GO" id="GO:0005829">
    <property type="term" value="C:cytosol"/>
    <property type="evidence" value="ECO:0007669"/>
    <property type="project" value="TreeGrafter"/>
</dbReference>
<dbReference type="InterPro" id="IPR003097">
    <property type="entry name" value="CysJ-like_FAD-binding"/>
</dbReference>
<dbReference type="InterPro" id="IPR023173">
    <property type="entry name" value="NADPH_Cyt_P450_Rdtase_alpha"/>
</dbReference>
<dbReference type="InterPro" id="IPR017927">
    <property type="entry name" value="FAD-bd_FR_type"/>
</dbReference>
<keyword evidence="8" id="KW-0560">Oxidoreductase</keyword>
<keyword evidence="7" id="KW-0813">Transport</keyword>
<comment type="cofactor">
    <cofactor evidence="1">
        <name>FMN</name>
        <dbReference type="ChEBI" id="CHEBI:58210"/>
    </cofactor>
</comment>
<evidence type="ECO:0000256" key="9">
    <source>
        <dbReference type="ARBA" id="ARBA00023797"/>
    </source>
</evidence>
<evidence type="ECO:0000256" key="5">
    <source>
        <dbReference type="ARBA" id="ARBA00022827"/>
    </source>
</evidence>
<keyword evidence="5" id="KW-0274">FAD</keyword>
<dbReference type="SUPFAM" id="SSF63380">
    <property type="entry name" value="Riboflavin synthase domain-like"/>
    <property type="match status" value="1"/>
</dbReference>
<dbReference type="RefSeq" id="WP_064319006.1">
    <property type="nucleotide sequence ID" value="NZ_JACI01000002.1"/>
</dbReference>
<dbReference type="PRINTS" id="PR00371">
    <property type="entry name" value="FPNCR"/>
</dbReference>
<evidence type="ECO:0000256" key="4">
    <source>
        <dbReference type="ARBA" id="ARBA00022643"/>
    </source>
</evidence>
<dbReference type="Gene3D" id="2.40.30.10">
    <property type="entry name" value="Translation factors"/>
    <property type="match status" value="1"/>
</dbReference>
<sequence>MPFFSHIHIAYGSESGRAEQLAQQLQQQPCLAAHPHSIASLNNTHLEQLPPHSLLLIVTSSFGDGEAPANADQFANYLENLPACHISYAIFGLGDTSYDKFCGYSKHLDHLLQCKHATAIIERVDADLNYQAIFQQWLNLLIQALANPITPPLSHSLSVKVYAANQTYAAQVLDIQQLAQSAPAVFHLRLSLKESGIFYQAGDLIYLQAPNADSLLAEFCHWFNDSSAKEVLQQKELRLLNKNILRDVAKICDSTELKALTKIANKKALEDYLYGHDLLDLLRDFDPEHRVSLQDLHALLPNLTARAYSISSCGQTHPEYVDLCVREVSYQLGERHYYGTASHYIAQCQAGDFLPIFAKSNPTFHLTNKQIPIVMIGAGTGIAPYIGFLQALQREQRASSHYLFFGERHRLHDFLYQNELEQYLHNGTLTKLFTAFSRDQAEKVYVQDLLKQQAELIWQLIQQGAYFYVCGSKKMSKAIDESLLEIAERIGHQPYIDDFNNIVAHLVAEGRLLRDIY</sequence>
<evidence type="ECO:0000259" key="11">
    <source>
        <dbReference type="PROSITE" id="PS51384"/>
    </source>
</evidence>
<organism evidence="12 13">
    <name type="scientific">Bibersteinia trehalosi Y31</name>
    <dbReference type="NCBI Taxonomy" id="1261658"/>
    <lineage>
        <taxon>Bacteria</taxon>
        <taxon>Pseudomonadati</taxon>
        <taxon>Pseudomonadota</taxon>
        <taxon>Gammaproteobacteria</taxon>
        <taxon>Pasteurellales</taxon>
        <taxon>Pasteurellaceae</taxon>
        <taxon>Bibersteinia</taxon>
    </lineage>
</organism>
<evidence type="ECO:0000256" key="1">
    <source>
        <dbReference type="ARBA" id="ARBA00001917"/>
    </source>
</evidence>
<dbReference type="AlphaFoldDB" id="A0A179CZS8"/>
<dbReference type="InterPro" id="IPR039261">
    <property type="entry name" value="FNR_nucleotide-bd"/>
</dbReference>
<dbReference type="InterPro" id="IPR001433">
    <property type="entry name" value="OxRdtase_FAD/NAD-bd"/>
</dbReference>
<feature type="domain" description="FAD-binding FR-type" evidence="11">
    <location>
        <begin position="165"/>
        <end position="367"/>
    </location>
</feature>
<protein>
    <recommendedName>
        <fullName evidence="9">NADPH--hemoprotein reductase</fullName>
        <ecNumber evidence="9">1.6.2.4</ecNumber>
    </recommendedName>
</protein>
<dbReference type="GO" id="GO:0050660">
    <property type="term" value="F:flavin adenine dinucleotide binding"/>
    <property type="evidence" value="ECO:0007669"/>
    <property type="project" value="TreeGrafter"/>
</dbReference>
<keyword evidence="7" id="KW-0249">Electron transport</keyword>
<evidence type="ECO:0000313" key="12">
    <source>
        <dbReference type="EMBL" id="OAQ14791.1"/>
    </source>
</evidence>
<dbReference type="InterPro" id="IPR017938">
    <property type="entry name" value="Riboflavin_synthase-like_b-brl"/>
</dbReference>
<dbReference type="Pfam" id="PF00175">
    <property type="entry name" value="NAD_binding_1"/>
    <property type="match status" value="1"/>
</dbReference>
<evidence type="ECO:0000256" key="3">
    <source>
        <dbReference type="ARBA" id="ARBA00022630"/>
    </source>
</evidence>
<dbReference type="InterPro" id="IPR001094">
    <property type="entry name" value="Flavdoxin-like"/>
</dbReference>
<gene>
    <name evidence="12" type="ORF">F480_10740</name>
</gene>
<dbReference type="InterPro" id="IPR029039">
    <property type="entry name" value="Flavoprotein-like_sf"/>
</dbReference>
<dbReference type="Pfam" id="PF00258">
    <property type="entry name" value="Flavodoxin_1"/>
    <property type="match status" value="1"/>
</dbReference>
<feature type="domain" description="Flavodoxin-like" evidence="10">
    <location>
        <begin position="7"/>
        <end position="142"/>
    </location>
</feature>
<proteinExistence type="predicted"/>
<name>A0A179CZS8_BIBTR</name>
<dbReference type="Gene3D" id="3.40.50.360">
    <property type="match status" value="1"/>
</dbReference>
<dbReference type="Pfam" id="PF00667">
    <property type="entry name" value="FAD_binding_1"/>
    <property type="match status" value="1"/>
</dbReference>
<dbReference type="SUPFAM" id="SSF52343">
    <property type="entry name" value="Ferredoxin reductase-like, C-terminal NADP-linked domain"/>
    <property type="match status" value="1"/>
</dbReference>
<dbReference type="InterPro" id="IPR008254">
    <property type="entry name" value="Flavodoxin/NO_synth"/>
</dbReference>
<dbReference type="PANTHER" id="PTHR19384">
    <property type="entry name" value="NITRIC OXIDE SYNTHASE-RELATED"/>
    <property type="match status" value="1"/>
</dbReference>